<keyword evidence="3" id="KW-1185">Reference proteome</keyword>
<evidence type="ECO:0000313" key="3">
    <source>
        <dbReference type="Proteomes" id="UP000248021"/>
    </source>
</evidence>
<evidence type="ECO:0000313" key="2">
    <source>
        <dbReference type="EMBL" id="PXW52910.1"/>
    </source>
</evidence>
<dbReference type="AlphaFoldDB" id="A0A2V3TW38"/>
<sequence>MSAPPLQAAPARGETQGKGEGLPMRRPAESLHGTRQGSTRDRIGPVAVVQLGARMHYAVPRMLAAQGELARLYTDITGVQGWPRLLGHLPHRLLPGAVRRLGGRVPGDIDPRLLTSFPGFGLALALRRLAARTPERETAAALWGGRMLARRVTAQGFGDAAGLYAFSGESLDVLKAARAAGLWTVVEQIIAPRGIVERLIAEEEARFPDWQAPAAANRLAAQFAAQEIAEWGAADLVICGSAFVRDAVIATGGDAARTIVVPYGVDQRYALPPRPPHGGPLRVLTVGGIGLRKGSPYVREAARQLKGRMTFRMVGPCPLTPAARQALARDVELVGAVPRSEIQRHYAWADVFLLPSICEGSATATYEALAAGLPVVTTPNAGSVVRDGRDGSIVPIRDVDAIVAALLNLAGNPRLRHEMAREAGMRAAEHDLAQYGERLRSALVQARALHAGRPASREPP</sequence>
<proteinExistence type="predicted"/>
<dbReference type="PANTHER" id="PTHR12526:SF590">
    <property type="entry name" value="ALPHA-MALTOSE-1-PHOSPHATE SYNTHASE"/>
    <property type="match status" value="1"/>
</dbReference>
<comment type="caution">
    <text evidence="2">The sequence shown here is derived from an EMBL/GenBank/DDBJ whole genome shotgun (WGS) entry which is preliminary data.</text>
</comment>
<gene>
    <name evidence="2" type="ORF">C7450_115109</name>
</gene>
<protein>
    <submittedName>
        <fullName evidence="2">Glycosyltransferase involved in cell wall biosynthesis</fullName>
    </submittedName>
</protein>
<dbReference type="Gene3D" id="3.40.50.2000">
    <property type="entry name" value="Glycogen Phosphorylase B"/>
    <property type="match status" value="2"/>
</dbReference>
<feature type="region of interest" description="Disordered" evidence="1">
    <location>
        <begin position="1"/>
        <end position="42"/>
    </location>
</feature>
<dbReference type="CDD" id="cd03801">
    <property type="entry name" value="GT4_PimA-like"/>
    <property type="match status" value="1"/>
</dbReference>
<accession>A0A2V3TW38</accession>
<keyword evidence="2" id="KW-0808">Transferase</keyword>
<organism evidence="2 3">
    <name type="scientific">Chelatococcus asaccharovorans</name>
    <dbReference type="NCBI Taxonomy" id="28210"/>
    <lineage>
        <taxon>Bacteria</taxon>
        <taxon>Pseudomonadati</taxon>
        <taxon>Pseudomonadota</taxon>
        <taxon>Alphaproteobacteria</taxon>
        <taxon>Hyphomicrobiales</taxon>
        <taxon>Chelatococcaceae</taxon>
        <taxon>Chelatococcus</taxon>
    </lineage>
</organism>
<dbReference type="GO" id="GO:0016757">
    <property type="term" value="F:glycosyltransferase activity"/>
    <property type="evidence" value="ECO:0007669"/>
    <property type="project" value="TreeGrafter"/>
</dbReference>
<dbReference type="PANTHER" id="PTHR12526">
    <property type="entry name" value="GLYCOSYLTRANSFERASE"/>
    <property type="match status" value="1"/>
</dbReference>
<reference evidence="2 3" key="1">
    <citation type="submission" date="2018-05" db="EMBL/GenBank/DDBJ databases">
        <title>Genomic Encyclopedia of Type Strains, Phase IV (KMG-IV): sequencing the most valuable type-strain genomes for metagenomic binning, comparative biology and taxonomic classification.</title>
        <authorList>
            <person name="Goeker M."/>
        </authorList>
    </citation>
    <scope>NUCLEOTIDE SEQUENCE [LARGE SCALE GENOMIC DNA]</scope>
    <source>
        <strain evidence="2 3">DSM 6462</strain>
    </source>
</reference>
<name>A0A2V3TW38_9HYPH</name>
<dbReference type="Pfam" id="PF13692">
    <property type="entry name" value="Glyco_trans_1_4"/>
    <property type="match status" value="1"/>
</dbReference>
<evidence type="ECO:0000256" key="1">
    <source>
        <dbReference type="SAM" id="MobiDB-lite"/>
    </source>
</evidence>
<dbReference type="SUPFAM" id="SSF53756">
    <property type="entry name" value="UDP-Glycosyltransferase/glycogen phosphorylase"/>
    <property type="match status" value="1"/>
</dbReference>
<dbReference type="Proteomes" id="UP000248021">
    <property type="component" value="Unassembled WGS sequence"/>
</dbReference>
<dbReference type="EMBL" id="QJJK01000015">
    <property type="protein sequence ID" value="PXW52910.1"/>
    <property type="molecule type" value="Genomic_DNA"/>
</dbReference>